<dbReference type="PANTHER" id="PTHR13789:SF309">
    <property type="entry name" value="PUTATIVE (AFU_ORTHOLOGUE AFUA_6G14510)-RELATED"/>
    <property type="match status" value="1"/>
</dbReference>
<proteinExistence type="predicted"/>
<organism evidence="4 5">
    <name type="scientific">Sphingomonas colocasiae</name>
    <dbReference type="NCBI Taxonomy" id="1848973"/>
    <lineage>
        <taxon>Bacteria</taxon>
        <taxon>Pseudomonadati</taxon>
        <taxon>Pseudomonadota</taxon>
        <taxon>Alphaproteobacteria</taxon>
        <taxon>Sphingomonadales</taxon>
        <taxon>Sphingomonadaceae</taxon>
        <taxon>Sphingomonas</taxon>
    </lineage>
</organism>
<dbReference type="SUPFAM" id="SSF51905">
    <property type="entry name" value="FAD/NAD(P)-binding domain"/>
    <property type="match status" value="1"/>
</dbReference>
<sequence length="379" mass="40795">MAAVSKILVVGGGVGGLTAATALRQQGIAVDLVEINPDHSVYGVGIIQPNNTLRALDRIGLADQCVALGGAFPGWRIFDAHGGHIMDAPNHNDASPRHPPVNGITRPLLQRVLLDAARASGADIRTGVGVARMADDGDGVDVGFTDGRAGRYDFVIGSDGLYSEIRTRLFGSSPAPQFSGQAVWRYNFPRPAEVEWGHVYYGARTKVGLVPMSPELMYMFLVTHEPGNPRMPREQLAALMRDRLDGYTGLVAGLRDMVTDADAVVYKPMEHLLLPAPWHKGRAIVIGDGAHATTPHLAQGAAMAIEDAVLLGELLGSDRPLPDLLDEFMARRFDRAKFVIDSSTQIADWEMEQWAGIENPAARPGQLLGEATHALMADY</sequence>
<evidence type="ECO:0000256" key="1">
    <source>
        <dbReference type="ARBA" id="ARBA00023002"/>
    </source>
</evidence>
<accession>A0ABS7PW55</accession>
<reference evidence="4 5" key="1">
    <citation type="submission" date="2021-08" db="EMBL/GenBank/DDBJ databases">
        <authorList>
            <person name="Tuo L."/>
        </authorList>
    </citation>
    <scope>NUCLEOTIDE SEQUENCE [LARGE SCALE GENOMIC DNA]</scope>
    <source>
        <strain evidence="4 5">JCM 31229</strain>
    </source>
</reference>
<keyword evidence="5" id="KW-1185">Reference proteome</keyword>
<feature type="domain" description="FAD-binding" evidence="3">
    <location>
        <begin position="6"/>
        <end position="341"/>
    </location>
</feature>
<keyword evidence="1" id="KW-0560">Oxidoreductase</keyword>
<dbReference type="Gene3D" id="3.50.50.60">
    <property type="entry name" value="FAD/NAD(P)-binding domain"/>
    <property type="match status" value="1"/>
</dbReference>
<protein>
    <submittedName>
        <fullName evidence="4">FAD-dependent monooxygenase</fullName>
    </submittedName>
</protein>
<dbReference type="InterPro" id="IPR002938">
    <property type="entry name" value="FAD-bd"/>
</dbReference>
<dbReference type="PANTHER" id="PTHR13789">
    <property type="entry name" value="MONOOXYGENASE"/>
    <property type="match status" value="1"/>
</dbReference>
<dbReference type="InterPro" id="IPR050493">
    <property type="entry name" value="FAD-dep_Monooxygenase_BioMet"/>
</dbReference>
<name>A0ABS7PW55_9SPHN</name>
<dbReference type="PRINTS" id="PR00420">
    <property type="entry name" value="RNGMNOXGNASE"/>
</dbReference>
<evidence type="ECO:0000259" key="3">
    <source>
        <dbReference type="Pfam" id="PF01494"/>
    </source>
</evidence>
<comment type="caution">
    <text evidence="4">The sequence shown here is derived from an EMBL/GenBank/DDBJ whole genome shotgun (WGS) entry which is preliminary data.</text>
</comment>
<evidence type="ECO:0000313" key="5">
    <source>
        <dbReference type="Proteomes" id="UP000706039"/>
    </source>
</evidence>
<dbReference type="NCBIfam" id="NF005313">
    <property type="entry name" value="PRK06847.1"/>
    <property type="match status" value="1"/>
</dbReference>
<evidence type="ECO:0000256" key="2">
    <source>
        <dbReference type="ARBA" id="ARBA00023033"/>
    </source>
</evidence>
<dbReference type="GO" id="GO:0004497">
    <property type="term" value="F:monooxygenase activity"/>
    <property type="evidence" value="ECO:0007669"/>
    <property type="project" value="UniProtKB-KW"/>
</dbReference>
<dbReference type="RefSeq" id="WP_222992689.1">
    <property type="nucleotide sequence ID" value="NZ_JAINVV010000012.1"/>
</dbReference>
<evidence type="ECO:0000313" key="4">
    <source>
        <dbReference type="EMBL" id="MBY8825593.1"/>
    </source>
</evidence>
<keyword evidence="2 4" id="KW-0503">Monooxygenase</keyword>
<gene>
    <name evidence="4" type="ORF">K7G82_25045</name>
</gene>
<dbReference type="InterPro" id="IPR036188">
    <property type="entry name" value="FAD/NAD-bd_sf"/>
</dbReference>
<dbReference type="Pfam" id="PF01494">
    <property type="entry name" value="FAD_binding_3"/>
    <property type="match status" value="1"/>
</dbReference>
<dbReference type="Proteomes" id="UP000706039">
    <property type="component" value="Unassembled WGS sequence"/>
</dbReference>
<dbReference type="EMBL" id="JAINVV010000012">
    <property type="protein sequence ID" value="MBY8825593.1"/>
    <property type="molecule type" value="Genomic_DNA"/>
</dbReference>